<dbReference type="SMART" id="SM00342">
    <property type="entry name" value="HTH_ARAC"/>
    <property type="match status" value="1"/>
</dbReference>
<dbReference type="Pfam" id="PF00072">
    <property type="entry name" value="Response_reg"/>
    <property type="match status" value="1"/>
</dbReference>
<evidence type="ECO:0000313" key="12">
    <source>
        <dbReference type="Proteomes" id="UP001597438"/>
    </source>
</evidence>
<dbReference type="Pfam" id="PF00512">
    <property type="entry name" value="HisKA"/>
    <property type="match status" value="1"/>
</dbReference>
<dbReference type="InterPro" id="IPR011110">
    <property type="entry name" value="Reg_prop"/>
</dbReference>
<dbReference type="PANTHER" id="PTHR43547">
    <property type="entry name" value="TWO-COMPONENT HISTIDINE KINASE"/>
    <property type="match status" value="1"/>
</dbReference>
<dbReference type="Pfam" id="PF12833">
    <property type="entry name" value="HTH_18"/>
    <property type="match status" value="1"/>
</dbReference>
<dbReference type="SUPFAM" id="SSF101898">
    <property type="entry name" value="NHL repeat"/>
    <property type="match status" value="1"/>
</dbReference>
<dbReference type="PROSITE" id="PS01124">
    <property type="entry name" value="HTH_ARAC_FAMILY_2"/>
    <property type="match status" value="1"/>
</dbReference>
<dbReference type="Gene3D" id="2.60.40.10">
    <property type="entry name" value="Immunoglobulins"/>
    <property type="match status" value="1"/>
</dbReference>
<evidence type="ECO:0000313" key="11">
    <source>
        <dbReference type="EMBL" id="MFD2833134.1"/>
    </source>
</evidence>
<dbReference type="PROSITE" id="PS50109">
    <property type="entry name" value="HIS_KIN"/>
    <property type="match status" value="1"/>
</dbReference>
<dbReference type="InterPro" id="IPR015943">
    <property type="entry name" value="WD40/YVTN_repeat-like_dom_sf"/>
</dbReference>
<evidence type="ECO:0000256" key="3">
    <source>
        <dbReference type="ARBA" id="ARBA00022553"/>
    </source>
</evidence>
<dbReference type="PANTHER" id="PTHR43547:SF2">
    <property type="entry name" value="HYBRID SIGNAL TRANSDUCTION HISTIDINE KINASE C"/>
    <property type="match status" value="1"/>
</dbReference>
<evidence type="ECO:0000259" key="8">
    <source>
        <dbReference type="PROSITE" id="PS01124"/>
    </source>
</evidence>
<dbReference type="InterPro" id="IPR009057">
    <property type="entry name" value="Homeodomain-like_sf"/>
</dbReference>
<dbReference type="InterPro" id="IPR013783">
    <property type="entry name" value="Ig-like_fold"/>
</dbReference>
<dbReference type="EC" id="2.7.13.3" evidence="2"/>
<feature type="domain" description="HTH araC/xylS-type" evidence="8">
    <location>
        <begin position="1257"/>
        <end position="1356"/>
    </location>
</feature>
<comment type="caution">
    <text evidence="11">The sequence shown here is derived from an EMBL/GenBank/DDBJ whole genome shotgun (WGS) entry which is preliminary data.</text>
</comment>
<comment type="catalytic activity">
    <reaction evidence="1">
        <text>ATP + protein L-histidine = ADP + protein N-phospho-L-histidine.</text>
        <dbReference type="EC" id="2.7.13.3"/>
    </reaction>
</comment>
<keyword evidence="7" id="KW-0812">Transmembrane</keyword>
<dbReference type="Gene3D" id="1.10.287.130">
    <property type="match status" value="1"/>
</dbReference>
<proteinExistence type="predicted"/>
<evidence type="ECO:0000256" key="7">
    <source>
        <dbReference type="SAM" id="Phobius"/>
    </source>
</evidence>
<dbReference type="Pfam" id="PF07494">
    <property type="entry name" value="Reg_prop"/>
    <property type="match status" value="4"/>
</dbReference>
<dbReference type="CDD" id="cd00082">
    <property type="entry name" value="HisKA"/>
    <property type="match status" value="1"/>
</dbReference>
<dbReference type="EMBL" id="JBHUOJ010000015">
    <property type="protein sequence ID" value="MFD2833134.1"/>
    <property type="molecule type" value="Genomic_DNA"/>
</dbReference>
<dbReference type="SMART" id="SM00388">
    <property type="entry name" value="HisKA"/>
    <property type="match status" value="1"/>
</dbReference>
<keyword evidence="3 6" id="KW-0597">Phosphoprotein</keyword>
<dbReference type="CDD" id="cd17574">
    <property type="entry name" value="REC_OmpR"/>
    <property type="match status" value="1"/>
</dbReference>
<dbReference type="InterPro" id="IPR036890">
    <property type="entry name" value="HATPase_C_sf"/>
</dbReference>
<keyword evidence="5" id="KW-0804">Transcription</keyword>
<dbReference type="InterPro" id="IPR018060">
    <property type="entry name" value="HTH_AraC"/>
</dbReference>
<dbReference type="InterPro" id="IPR001789">
    <property type="entry name" value="Sig_transdc_resp-reg_receiver"/>
</dbReference>
<evidence type="ECO:0000256" key="4">
    <source>
        <dbReference type="ARBA" id="ARBA00023015"/>
    </source>
</evidence>
<dbReference type="InterPro" id="IPR005467">
    <property type="entry name" value="His_kinase_dom"/>
</dbReference>
<dbReference type="Gene3D" id="1.10.10.60">
    <property type="entry name" value="Homeodomain-like"/>
    <property type="match status" value="1"/>
</dbReference>
<dbReference type="InterPro" id="IPR036097">
    <property type="entry name" value="HisK_dim/P_sf"/>
</dbReference>
<keyword evidence="4" id="KW-0805">Transcription regulation</keyword>
<dbReference type="Gene3D" id="2.130.10.10">
    <property type="entry name" value="YVTN repeat-like/Quinoprotein amine dehydrogenase"/>
    <property type="match status" value="3"/>
</dbReference>
<dbReference type="SMART" id="SM00448">
    <property type="entry name" value="REC"/>
    <property type="match status" value="1"/>
</dbReference>
<dbReference type="PRINTS" id="PR00344">
    <property type="entry name" value="BCTRLSENSOR"/>
</dbReference>
<keyword evidence="7" id="KW-0472">Membrane</keyword>
<evidence type="ECO:0000256" key="5">
    <source>
        <dbReference type="ARBA" id="ARBA00023163"/>
    </source>
</evidence>
<keyword evidence="7" id="KW-1133">Transmembrane helix</keyword>
<dbReference type="Proteomes" id="UP001597438">
    <property type="component" value="Unassembled WGS sequence"/>
</dbReference>
<feature type="modified residue" description="4-aspartylphosphate" evidence="6">
    <location>
        <position position="1158"/>
    </location>
</feature>
<reference evidence="12" key="1">
    <citation type="journal article" date="2019" name="Int. J. Syst. Evol. Microbiol.">
        <title>The Global Catalogue of Microorganisms (GCM) 10K type strain sequencing project: providing services to taxonomists for standard genome sequencing and annotation.</title>
        <authorList>
            <consortium name="The Broad Institute Genomics Platform"/>
            <consortium name="The Broad Institute Genome Sequencing Center for Infectious Disease"/>
            <person name="Wu L."/>
            <person name="Ma J."/>
        </authorList>
    </citation>
    <scope>NUCLEOTIDE SEQUENCE [LARGE SCALE GENOMIC DNA]</scope>
    <source>
        <strain evidence="12">KCTC 52925</strain>
    </source>
</reference>
<evidence type="ECO:0000256" key="6">
    <source>
        <dbReference type="PROSITE-ProRule" id="PRU00169"/>
    </source>
</evidence>
<dbReference type="SUPFAM" id="SSF47384">
    <property type="entry name" value="Homodimeric domain of signal transducing histidine kinase"/>
    <property type="match status" value="1"/>
</dbReference>
<dbReference type="InterPro" id="IPR011006">
    <property type="entry name" value="CheY-like_superfamily"/>
</dbReference>
<dbReference type="SUPFAM" id="SSF52172">
    <property type="entry name" value="CheY-like"/>
    <property type="match status" value="1"/>
</dbReference>
<evidence type="ECO:0000259" key="9">
    <source>
        <dbReference type="PROSITE" id="PS50109"/>
    </source>
</evidence>
<evidence type="ECO:0000256" key="1">
    <source>
        <dbReference type="ARBA" id="ARBA00000085"/>
    </source>
</evidence>
<dbReference type="SUPFAM" id="SSF46689">
    <property type="entry name" value="Homeodomain-like"/>
    <property type="match status" value="1"/>
</dbReference>
<name>A0ABW5X3Z1_9FLAO</name>
<dbReference type="InterPro" id="IPR004358">
    <property type="entry name" value="Sig_transdc_His_kin-like_C"/>
</dbReference>
<dbReference type="InterPro" id="IPR003661">
    <property type="entry name" value="HisK_dim/P_dom"/>
</dbReference>
<feature type="domain" description="Histidine kinase" evidence="9">
    <location>
        <begin position="833"/>
        <end position="1063"/>
    </location>
</feature>
<evidence type="ECO:0000256" key="2">
    <source>
        <dbReference type="ARBA" id="ARBA00012438"/>
    </source>
</evidence>
<dbReference type="RefSeq" id="WP_251740481.1">
    <property type="nucleotide sequence ID" value="NZ_JBHUOJ010000015.1"/>
</dbReference>
<dbReference type="SMART" id="SM00387">
    <property type="entry name" value="HATPase_c"/>
    <property type="match status" value="1"/>
</dbReference>
<dbReference type="SUPFAM" id="SSF55874">
    <property type="entry name" value="ATPase domain of HSP90 chaperone/DNA topoisomerase II/histidine kinase"/>
    <property type="match status" value="1"/>
</dbReference>
<dbReference type="Gene3D" id="3.30.565.10">
    <property type="entry name" value="Histidine kinase-like ATPase, C-terminal domain"/>
    <property type="match status" value="1"/>
</dbReference>
<feature type="transmembrane region" description="Helical" evidence="7">
    <location>
        <begin position="776"/>
        <end position="800"/>
    </location>
</feature>
<dbReference type="Pfam" id="PF07495">
    <property type="entry name" value="Y_Y_Y"/>
    <property type="match status" value="1"/>
</dbReference>
<gene>
    <name evidence="11" type="ORF">ACFSYS_07510</name>
</gene>
<dbReference type="InterPro" id="IPR003594">
    <property type="entry name" value="HATPase_dom"/>
</dbReference>
<dbReference type="Pfam" id="PF02518">
    <property type="entry name" value="HATPase_c"/>
    <property type="match status" value="1"/>
</dbReference>
<organism evidence="11 12">
    <name type="scientific">Christiangramia antarctica</name>
    <dbReference type="NCBI Taxonomy" id="2058158"/>
    <lineage>
        <taxon>Bacteria</taxon>
        <taxon>Pseudomonadati</taxon>
        <taxon>Bacteroidota</taxon>
        <taxon>Flavobacteriia</taxon>
        <taxon>Flavobacteriales</taxon>
        <taxon>Flavobacteriaceae</taxon>
        <taxon>Christiangramia</taxon>
    </lineage>
</organism>
<sequence length="1365" mass="156599">MNSSYKHLFLIVWLFHLILVGAHGQNSNKPSLFHELQIDGNVFNKKTNVTFEDSMGFLWIGTNSGLYRYDGYNLKKYQYDVFDENSLPNNNINSIAEDKNQNLWLGSESYLIFYNRKKNTFKGFFKNKAAKVLLTTDNSSWCSLGKTGLFKIKISTNPTEENFCEIISYNGNDFQINQVSFMLNDIHNRKWIGSPEGIFLLKDGKLIPTNIDWDIRELKYYSPNSFLAVTKNGVSILEYEKNGAKLEILEIYSNFLSKSNSEALPTSVAINPENKTVWLGSTKGLYRGIRQNNQYSWNYINKSQVAKNSLLSDHIYSTNIDSYGNLWIGTLKGVNKYIGRNSVFEYHPLPDNLENDFVHALYSINQNNLLIGLEKNGLHLYNIKKKRFLKSPIKNTTEAIKKDHLNEGFYISSNNHLLKTGNISNQGILEFDTIKSYQRSVKDILPVNNNKIWVGLWSGGMDIVNTATSIGEFENMVIKALKQYNISVLMRDSHGNIWIGTRGEGLYFANTIDETLQSYLPSKESGLTSNAILCLLEDETGNIWIGTRGGGLNVLNKTTGQFKSYSIKEGLNSSIISAMEIDNKGHLWLSTQNGLSRFNIKEEKFLNFGTEDGVTETQFIFNSSAVDRGTGDIYFGSTDGFYSIHTQDFSQTNLEPKTVITSFNVLGTAAPNNTSMNAETEYNINDTTLLELPYNNNNLSIKFSSLDLTAPNKNRFAYRLEGLNDYWIYTTAADRNVNYHDLAPGDYTFKVKSSNSDGIWNNNPATFSFRIHPPVWLSPIAILIYFLVIIGIISIAFVLIRRWYRLKKHLVAETISRQKDNELNRMKMVFFTDISHELRTPLTLIMGTIEKIIADGTYKLSPLTAKRIHGNSLRMKRLINHIMDIRKYDVGKFKLKVSKSNIIEDIQLIKNAFNDFARIYHIQYKLKSDYKHLKAWYDEEILEKILFNLLSNAFKYTPEKGEILITVTRKEGHELDYSDTNFKPGKYIECSIRDNGCGISKKDMALIFDRYYQATNMPSNQIPGTGIGMELVYKLVENHHGAIKVESEENNFTEFTFVLPKQKSHYKKTERVKKSANYIRKKLDSELLLKSPDTPEVTGQTSDKSKWKLKVLLVEDNQELRRMMKEELLNLYVVLEASNGEEGYNLALQEKPNLIVSDILMPVTDGITMLKKIKATREINHIPVFMLTARDSHEVKLQCLELGADDYIEKPFSLEFVKWKIKNTLESRRVLKEKFSKVISTEPSTPEFESNDEKFIKKLIVIIEESMDDNLLSVEYLASEVGMSRANLYRKLQAILNETPVNFIKQIKLKRAKQLLQKNSLYISEIAYMTGFKSQKYFSKCFHKEYGMSPSDYAKKFTEKTLTEN</sequence>
<evidence type="ECO:0000259" key="10">
    <source>
        <dbReference type="PROSITE" id="PS50110"/>
    </source>
</evidence>
<dbReference type="InterPro" id="IPR011123">
    <property type="entry name" value="Y_Y_Y"/>
</dbReference>
<dbReference type="PROSITE" id="PS50110">
    <property type="entry name" value="RESPONSE_REGULATORY"/>
    <property type="match status" value="1"/>
</dbReference>
<keyword evidence="12" id="KW-1185">Reference proteome</keyword>
<dbReference type="SUPFAM" id="SSF63829">
    <property type="entry name" value="Calcium-dependent phosphotriesterase"/>
    <property type="match status" value="2"/>
</dbReference>
<feature type="domain" description="Response regulatory" evidence="10">
    <location>
        <begin position="1110"/>
        <end position="1225"/>
    </location>
</feature>
<protein>
    <recommendedName>
        <fullName evidence="2">histidine kinase</fullName>
        <ecNumber evidence="2">2.7.13.3</ecNumber>
    </recommendedName>
</protein>
<dbReference type="Gene3D" id="3.40.50.2300">
    <property type="match status" value="1"/>
</dbReference>
<accession>A0ABW5X3Z1</accession>